<reference evidence="1" key="3">
    <citation type="submission" date="2023-05" db="EMBL/GenBank/DDBJ databases">
        <authorList>
            <person name="Smith C.H."/>
        </authorList>
    </citation>
    <scope>NUCLEOTIDE SEQUENCE</scope>
    <source>
        <strain evidence="1">CHS0354</strain>
        <tissue evidence="1">Mantle</tissue>
    </source>
</reference>
<name>A0AAE0WEL0_9BIVA</name>
<accession>A0AAE0WEL0</accession>
<comment type="caution">
    <text evidence="1">The sequence shown here is derived from an EMBL/GenBank/DDBJ whole genome shotgun (WGS) entry which is preliminary data.</text>
</comment>
<proteinExistence type="predicted"/>
<organism evidence="1 2">
    <name type="scientific">Potamilus streckersoni</name>
    <dbReference type="NCBI Taxonomy" id="2493646"/>
    <lineage>
        <taxon>Eukaryota</taxon>
        <taxon>Metazoa</taxon>
        <taxon>Spiralia</taxon>
        <taxon>Lophotrochozoa</taxon>
        <taxon>Mollusca</taxon>
        <taxon>Bivalvia</taxon>
        <taxon>Autobranchia</taxon>
        <taxon>Heteroconchia</taxon>
        <taxon>Palaeoheterodonta</taxon>
        <taxon>Unionida</taxon>
        <taxon>Unionoidea</taxon>
        <taxon>Unionidae</taxon>
        <taxon>Ambleminae</taxon>
        <taxon>Lampsilini</taxon>
        <taxon>Potamilus</taxon>
    </lineage>
</organism>
<reference evidence="1" key="1">
    <citation type="journal article" date="2021" name="Genome Biol. Evol.">
        <title>A High-Quality Reference Genome for a Parasitic Bivalve with Doubly Uniparental Inheritance (Bivalvia: Unionida).</title>
        <authorList>
            <person name="Smith C.H."/>
        </authorList>
    </citation>
    <scope>NUCLEOTIDE SEQUENCE</scope>
    <source>
        <strain evidence="1">CHS0354</strain>
    </source>
</reference>
<dbReference type="Proteomes" id="UP001195483">
    <property type="component" value="Unassembled WGS sequence"/>
</dbReference>
<evidence type="ECO:0000313" key="1">
    <source>
        <dbReference type="EMBL" id="KAK3611806.1"/>
    </source>
</evidence>
<evidence type="ECO:0000313" key="2">
    <source>
        <dbReference type="Proteomes" id="UP001195483"/>
    </source>
</evidence>
<dbReference type="AlphaFoldDB" id="A0AAE0WEL0"/>
<sequence>MLSGLRFEATHTFCTLGDVLFSDGADPTRILIVLTKPVASRLATMAVADRVTAPGYLKTSLSTRSQMVIFFSAGIYSDLAEIIDSFNMSILLKTISRLNITRRRICMDESKAVYPAVVWIR</sequence>
<dbReference type="EMBL" id="JAEAOA010002337">
    <property type="protein sequence ID" value="KAK3611806.1"/>
    <property type="molecule type" value="Genomic_DNA"/>
</dbReference>
<keyword evidence="2" id="KW-1185">Reference proteome</keyword>
<reference evidence="1" key="2">
    <citation type="journal article" date="2021" name="Genome Biol. Evol.">
        <title>Developing a high-quality reference genome for a parasitic bivalve with doubly uniparental inheritance (Bivalvia: Unionida).</title>
        <authorList>
            <person name="Smith C.H."/>
        </authorList>
    </citation>
    <scope>NUCLEOTIDE SEQUENCE</scope>
    <source>
        <strain evidence="1">CHS0354</strain>
        <tissue evidence="1">Mantle</tissue>
    </source>
</reference>
<gene>
    <name evidence="1" type="ORF">CHS0354_040475</name>
</gene>
<protein>
    <submittedName>
        <fullName evidence="1">Uncharacterized protein</fullName>
    </submittedName>
</protein>